<evidence type="ECO:0000313" key="10">
    <source>
        <dbReference type="EMBL" id="KAJ8297920.1"/>
    </source>
</evidence>
<proteinExistence type="inferred from homology"/>
<evidence type="ECO:0000313" key="11">
    <source>
        <dbReference type="Proteomes" id="UP001217089"/>
    </source>
</evidence>
<dbReference type="HAMAP" id="MF_00137">
    <property type="entry name" value="SAICAR_synth"/>
    <property type="match status" value="1"/>
</dbReference>
<dbReference type="Gene3D" id="3.30.470.20">
    <property type="entry name" value="ATP-grasp fold, B domain"/>
    <property type="match status" value="1"/>
</dbReference>
<dbReference type="Proteomes" id="UP001217089">
    <property type="component" value="Unassembled WGS sequence"/>
</dbReference>
<evidence type="ECO:0000256" key="8">
    <source>
        <dbReference type="ARBA" id="ARBA00023268"/>
    </source>
</evidence>
<dbReference type="CDD" id="cd01416">
    <property type="entry name" value="SAICAR_synt_Ade5"/>
    <property type="match status" value="1"/>
</dbReference>
<evidence type="ECO:0000256" key="6">
    <source>
        <dbReference type="ARBA" id="ARBA00022755"/>
    </source>
</evidence>
<dbReference type="InterPro" id="IPR018236">
    <property type="entry name" value="SAICAR_synthetase_CS"/>
</dbReference>
<comment type="caution">
    <text evidence="10">The sequence shown here is derived from an EMBL/GenBank/DDBJ whole genome shotgun (WGS) entry which is preliminary data.</text>
</comment>
<comment type="similarity">
    <text evidence="3">In the N-terminal section; belongs to the SAICAR synthetase family.</text>
</comment>
<dbReference type="Gene3D" id="3.30.200.20">
    <property type="entry name" value="Phosphorylase Kinase, domain 1"/>
    <property type="match status" value="1"/>
</dbReference>
<dbReference type="InterPro" id="IPR000031">
    <property type="entry name" value="PurE_dom"/>
</dbReference>
<protein>
    <recommendedName>
        <fullName evidence="9">PurE domain-containing protein</fullName>
    </recommendedName>
</protein>
<keyword evidence="4" id="KW-0436">Ligase</keyword>
<dbReference type="Gene3D" id="3.40.50.1970">
    <property type="match status" value="1"/>
</dbReference>
<keyword evidence="5" id="KW-0547">Nucleotide-binding</keyword>
<evidence type="ECO:0000256" key="5">
    <source>
        <dbReference type="ARBA" id="ARBA00022741"/>
    </source>
</evidence>
<dbReference type="SUPFAM" id="SSF52255">
    <property type="entry name" value="N5-CAIR mutase (phosphoribosylaminoimidazole carboxylase, PurE)"/>
    <property type="match status" value="1"/>
</dbReference>
<dbReference type="PANTHER" id="PTHR43599:SF3">
    <property type="entry name" value="SI:DKEY-6E2.2"/>
    <property type="match status" value="1"/>
</dbReference>
<evidence type="ECO:0000256" key="7">
    <source>
        <dbReference type="ARBA" id="ARBA00022840"/>
    </source>
</evidence>
<keyword evidence="6" id="KW-0658">Purine biosynthesis</keyword>
<dbReference type="EMBL" id="JARBDR010000923">
    <property type="protein sequence ID" value="KAJ8297920.1"/>
    <property type="molecule type" value="Genomic_DNA"/>
</dbReference>
<gene>
    <name evidence="10" type="ORF">KUTeg_024451</name>
</gene>
<accession>A0ABQ9DYE6</accession>
<evidence type="ECO:0000256" key="3">
    <source>
        <dbReference type="ARBA" id="ARBA00011020"/>
    </source>
</evidence>
<dbReference type="PROSITE" id="PS01058">
    <property type="entry name" value="SAICAR_SYNTHETASE_2"/>
    <property type="match status" value="1"/>
</dbReference>
<dbReference type="InterPro" id="IPR050089">
    <property type="entry name" value="SAICAR_synthetase"/>
</dbReference>
<evidence type="ECO:0000256" key="2">
    <source>
        <dbReference type="ARBA" id="ARBA00004747"/>
    </source>
</evidence>
<evidence type="ECO:0000259" key="9">
    <source>
        <dbReference type="SMART" id="SM01001"/>
    </source>
</evidence>
<dbReference type="PANTHER" id="PTHR43599">
    <property type="entry name" value="MULTIFUNCTIONAL PROTEIN ADE2"/>
    <property type="match status" value="1"/>
</dbReference>
<keyword evidence="8" id="KW-0511">Multifunctional enzyme</keyword>
<dbReference type="SMART" id="SM01001">
    <property type="entry name" value="AIRC"/>
    <property type="match status" value="1"/>
</dbReference>
<sequence length="361" mass="40155">MGEVVIEGKTKVVHKIVGSEHVLLQSKDRITAGDGDRAHDMKGKAAISTATTTAIFQLLNNAGIKTHFVKQHSDTAFIANKCEMIPIEWVTRRIATGSFLRRNPGVKEGYRFCPPKLETFFKDDENHDPQWSYEQCVAAQLTCGGVLIGPDELDIMGKTTVTVFEILERSWAALDCSLIDMKIEFGINPTTGEILLADVIDSDSWRLWPAGDRRLMKDKQVYRELKEVTQDALDTVKRNFEWVAERVQHLSPKPHARAVVLMGSASDMAHSEKIKSSCTTYGVPCELRVTSAHKGTDETLKILAEYEGLGCSTVMFPEGAGLCAAQTLAMSDHVIWSKIRAKQLNTWIGLIHADKKARNDK</sequence>
<dbReference type="Pfam" id="PF01259">
    <property type="entry name" value="SAICAR_synt"/>
    <property type="match status" value="1"/>
</dbReference>
<organism evidence="10 11">
    <name type="scientific">Tegillarca granosa</name>
    <name type="common">Malaysian cockle</name>
    <name type="synonym">Anadara granosa</name>
    <dbReference type="NCBI Taxonomy" id="220873"/>
    <lineage>
        <taxon>Eukaryota</taxon>
        <taxon>Metazoa</taxon>
        <taxon>Spiralia</taxon>
        <taxon>Lophotrochozoa</taxon>
        <taxon>Mollusca</taxon>
        <taxon>Bivalvia</taxon>
        <taxon>Autobranchia</taxon>
        <taxon>Pteriomorphia</taxon>
        <taxon>Arcoida</taxon>
        <taxon>Arcoidea</taxon>
        <taxon>Arcidae</taxon>
        <taxon>Tegillarca</taxon>
    </lineage>
</organism>
<keyword evidence="7" id="KW-0067">ATP-binding</keyword>
<dbReference type="SUPFAM" id="SSF56104">
    <property type="entry name" value="SAICAR synthase-like"/>
    <property type="match status" value="1"/>
</dbReference>
<dbReference type="InterPro" id="IPR028923">
    <property type="entry name" value="SAICAR_synt/ADE2_N"/>
</dbReference>
<comment type="pathway">
    <text evidence="1">Purine metabolism; IMP biosynthesis via de novo pathway; 5-amino-1-(5-phospho-D-ribosyl)imidazole-4-carboxamide from 5-amino-1-(5-phospho-D-ribosyl)imidazole-4-carboxylate: step 1/2.</text>
</comment>
<dbReference type="PROSITE" id="PS01057">
    <property type="entry name" value="SAICAR_SYNTHETASE_1"/>
    <property type="match status" value="1"/>
</dbReference>
<reference evidence="10 11" key="1">
    <citation type="submission" date="2022-12" db="EMBL/GenBank/DDBJ databases">
        <title>Chromosome-level genome of Tegillarca granosa.</title>
        <authorList>
            <person name="Kim J."/>
        </authorList>
    </citation>
    <scope>NUCLEOTIDE SEQUENCE [LARGE SCALE GENOMIC DNA]</scope>
    <source>
        <strain evidence="10">Teg-2019</strain>
        <tissue evidence="10">Adductor muscle</tissue>
    </source>
</reference>
<keyword evidence="11" id="KW-1185">Reference proteome</keyword>
<comment type="pathway">
    <text evidence="2">Purine metabolism; IMP biosynthesis via de novo pathway; 5-amino-1-(5-phospho-D-ribosyl)imidazole-4-carboxylate from 5-amino-1-(5-phospho-D-ribosyl)imidazole (carboxylase route): step 1/1.</text>
</comment>
<dbReference type="Pfam" id="PF00731">
    <property type="entry name" value="AIRC"/>
    <property type="match status" value="1"/>
</dbReference>
<evidence type="ECO:0000256" key="4">
    <source>
        <dbReference type="ARBA" id="ARBA00022598"/>
    </source>
</evidence>
<feature type="domain" description="PurE" evidence="9">
    <location>
        <begin position="256"/>
        <end position="350"/>
    </location>
</feature>
<name>A0ABQ9DYE6_TEGGR</name>
<evidence type="ECO:0000256" key="1">
    <source>
        <dbReference type="ARBA" id="ARBA00004672"/>
    </source>
</evidence>